<evidence type="ECO:0000313" key="15">
    <source>
        <dbReference type="RefSeq" id="XP_033765079.1"/>
    </source>
</evidence>
<evidence type="ECO:0000256" key="10">
    <source>
        <dbReference type="ARBA" id="ARBA00031621"/>
    </source>
</evidence>
<dbReference type="PANTHER" id="PTHR10815:SF13">
    <property type="entry name" value="METHYLATED-DNA--PROTEIN-CYSTEINE METHYLTRANSFERASE"/>
    <property type="match status" value="1"/>
</dbReference>
<comment type="similarity">
    <text evidence="2">Belongs to the MGMT family.</text>
</comment>
<dbReference type="OrthoDB" id="1907495at2759"/>
<evidence type="ECO:0000259" key="14">
    <source>
        <dbReference type="Pfam" id="PF01035"/>
    </source>
</evidence>
<dbReference type="VEuPathDB" id="FungiDB:SPAR_D00460"/>
<dbReference type="GO" id="GO:0032259">
    <property type="term" value="P:methylation"/>
    <property type="evidence" value="ECO:0007669"/>
    <property type="project" value="UniProtKB-KW"/>
</dbReference>
<dbReference type="FunFam" id="1.10.10.10:FF:000214">
    <property type="entry name" value="Methylated-DNA--protein-cysteine methyltransferase"/>
    <property type="match status" value="1"/>
</dbReference>
<evidence type="ECO:0000256" key="1">
    <source>
        <dbReference type="ARBA" id="ARBA00001286"/>
    </source>
</evidence>
<evidence type="ECO:0000256" key="13">
    <source>
        <dbReference type="ARBA" id="ARBA00053201"/>
    </source>
</evidence>
<dbReference type="EC" id="2.1.1.63" evidence="3"/>
<dbReference type="RefSeq" id="XP_033765079.1">
    <property type="nucleotide sequence ID" value="XM_033909188.1"/>
</dbReference>
<keyword evidence="7" id="KW-0227">DNA damage</keyword>
<evidence type="ECO:0000256" key="2">
    <source>
        <dbReference type="ARBA" id="ARBA00008711"/>
    </source>
</evidence>
<comment type="catalytic activity">
    <reaction evidence="12">
        <text>a 6-O-methyl-2'-deoxyguanosine in DNA + L-cysteinyl-[protein] = S-methyl-L-cysteinyl-[protein] + a 2'-deoxyguanosine in DNA</text>
        <dbReference type="Rhea" id="RHEA:24000"/>
        <dbReference type="Rhea" id="RHEA-COMP:10131"/>
        <dbReference type="Rhea" id="RHEA-COMP:10132"/>
        <dbReference type="Rhea" id="RHEA-COMP:11367"/>
        <dbReference type="Rhea" id="RHEA-COMP:11368"/>
        <dbReference type="ChEBI" id="CHEBI:29950"/>
        <dbReference type="ChEBI" id="CHEBI:82612"/>
        <dbReference type="ChEBI" id="CHEBI:85445"/>
        <dbReference type="ChEBI" id="CHEBI:85448"/>
        <dbReference type="EC" id="2.1.1.63"/>
    </reaction>
</comment>
<dbReference type="AlphaFoldDB" id="A0A8B8UMT8"/>
<evidence type="ECO:0000256" key="7">
    <source>
        <dbReference type="ARBA" id="ARBA00022763"/>
    </source>
</evidence>
<reference evidence="15" key="2">
    <citation type="submission" date="2020-01" db="EMBL/GenBank/DDBJ databases">
        <title>Population-level Yeast Reference Genomes.</title>
        <authorList>
            <person name="Yue J.-X."/>
        </authorList>
    </citation>
    <scope>NUCLEOTIDE SEQUENCE</scope>
    <source>
        <strain evidence="15">CBS432</strain>
    </source>
</reference>
<accession>A0A8B8UMT8</accession>
<evidence type="ECO:0000256" key="8">
    <source>
        <dbReference type="ARBA" id="ARBA00023204"/>
    </source>
</evidence>
<protein>
    <recommendedName>
        <fullName evidence="4">Methylated-DNA--protein-cysteine methyltransferase</fullName>
        <ecNumber evidence="3">2.1.1.63</ecNumber>
    </recommendedName>
    <alternativeName>
        <fullName evidence="9">6-O-methylguanine-DNA methyltransferase</fullName>
    </alternativeName>
    <alternativeName>
        <fullName evidence="11">DNA repair MTase</fullName>
    </alternativeName>
    <alternativeName>
        <fullName evidence="10">O-6-methylguanine-DNA-alkyltransferase</fullName>
    </alternativeName>
</protein>
<dbReference type="PROSITE" id="PS00374">
    <property type="entry name" value="MGMT"/>
    <property type="match status" value="1"/>
</dbReference>
<evidence type="ECO:0000256" key="3">
    <source>
        <dbReference type="ARBA" id="ARBA00011918"/>
    </source>
</evidence>
<dbReference type="PANTHER" id="PTHR10815">
    <property type="entry name" value="METHYLATED-DNA--PROTEIN-CYSTEINE METHYLTRANSFERASE"/>
    <property type="match status" value="1"/>
</dbReference>
<dbReference type="GO" id="GO:0003908">
    <property type="term" value="F:methylated-DNA-[protein]-cysteine S-methyltransferase activity"/>
    <property type="evidence" value="ECO:0007669"/>
    <property type="project" value="UniProtKB-EC"/>
</dbReference>
<dbReference type="Gene3D" id="1.10.10.10">
    <property type="entry name" value="Winged helix-like DNA-binding domain superfamily/Winged helix DNA-binding domain"/>
    <property type="match status" value="1"/>
</dbReference>
<evidence type="ECO:0000256" key="9">
    <source>
        <dbReference type="ARBA" id="ARBA00030795"/>
    </source>
</evidence>
<comment type="catalytic activity">
    <reaction evidence="1">
        <text>a 4-O-methyl-thymidine in DNA + L-cysteinyl-[protein] = a thymidine in DNA + S-methyl-L-cysteinyl-[protein]</text>
        <dbReference type="Rhea" id="RHEA:53428"/>
        <dbReference type="Rhea" id="RHEA-COMP:10131"/>
        <dbReference type="Rhea" id="RHEA-COMP:10132"/>
        <dbReference type="Rhea" id="RHEA-COMP:13555"/>
        <dbReference type="Rhea" id="RHEA-COMP:13556"/>
        <dbReference type="ChEBI" id="CHEBI:29950"/>
        <dbReference type="ChEBI" id="CHEBI:82612"/>
        <dbReference type="ChEBI" id="CHEBI:137386"/>
        <dbReference type="ChEBI" id="CHEBI:137387"/>
        <dbReference type="EC" id="2.1.1.63"/>
    </reaction>
</comment>
<dbReference type="InterPro" id="IPR036388">
    <property type="entry name" value="WH-like_DNA-bd_sf"/>
</dbReference>
<keyword evidence="6" id="KW-0808">Transferase</keyword>
<dbReference type="Pfam" id="PF01035">
    <property type="entry name" value="DNA_binding_1"/>
    <property type="match status" value="1"/>
</dbReference>
<sequence length="188" mass="21597">MKELLYYTYIETEVTGALLVFREKTRNLVFASLGNDKPFLLAKVEAFLKKHEKQNTRYDLQELKDTEIYKKSVENYKICLGNKMPLPTDAIPFEFLFGTKFQRKVWNELLNVEHGHVVTYGDIAKRIGKPTAARSVGRACGSNNLALLVPCHRIIGSNKKLTGYKWSCKLKEQLLNNEKENKVSLNKV</sequence>
<dbReference type="CDD" id="cd06445">
    <property type="entry name" value="ATase"/>
    <property type="match status" value="1"/>
</dbReference>
<organism evidence="15">
    <name type="scientific">Saccharomyces paradoxus</name>
    <name type="common">Yeast</name>
    <name type="synonym">Saccharomyces douglasii</name>
    <dbReference type="NCBI Taxonomy" id="27291"/>
    <lineage>
        <taxon>Eukaryota</taxon>
        <taxon>Fungi</taxon>
        <taxon>Dikarya</taxon>
        <taxon>Ascomycota</taxon>
        <taxon>Saccharomycotina</taxon>
        <taxon>Saccharomycetes</taxon>
        <taxon>Saccharomycetales</taxon>
        <taxon>Saccharomycetaceae</taxon>
        <taxon>Saccharomyces</taxon>
    </lineage>
</organism>
<keyword evidence="8" id="KW-0234">DNA repair</keyword>
<dbReference type="GeneID" id="54629293"/>
<reference evidence="15" key="4">
    <citation type="submission" date="2025-08" db="UniProtKB">
        <authorList>
            <consortium name="RefSeq"/>
        </authorList>
    </citation>
    <scope>IDENTIFICATION</scope>
    <source>
        <strain evidence="15">CBS432</strain>
    </source>
</reference>
<dbReference type="KEGG" id="spao:SPAR_D00460"/>
<keyword evidence="5 15" id="KW-0489">Methyltransferase</keyword>
<dbReference type="NCBIfam" id="TIGR00589">
    <property type="entry name" value="ogt"/>
    <property type="match status" value="1"/>
</dbReference>
<dbReference type="InterPro" id="IPR001497">
    <property type="entry name" value="MethylDNA_cys_MeTrfase_AS"/>
</dbReference>
<evidence type="ECO:0000256" key="5">
    <source>
        <dbReference type="ARBA" id="ARBA00022603"/>
    </source>
</evidence>
<gene>
    <name evidence="15" type="primary">MGT1</name>
    <name evidence="15" type="ORF">SPAR_D00460</name>
</gene>
<dbReference type="GO" id="GO:0006281">
    <property type="term" value="P:DNA repair"/>
    <property type="evidence" value="ECO:0007669"/>
    <property type="project" value="UniProtKB-KW"/>
</dbReference>
<comment type="function">
    <text evidence="13">Involved in the cellular defense against the biological effects of O6-methylguanine (O6-MeG) and O4-methylthymine (O4-MeT) in DNA. Repairs the methylated nucleobase in DNA by stoichiometrically transferring the methyl group to a cysteine residue in the enzyme. This is a suicide reaction: the enzyme is irreversibly inactivated. Prefers double-stranded DNA over single-stranded DNA as substrate.</text>
</comment>
<evidence type="ECO:0000256" key="11">
    <source>
        <dbReference type="ARBA" id="ARBA00033095"/>
    </source>
</evidence>
<dbReference type="InterPro" id="IPR036217">
    <property type="entry name" value="MethylDNA_cys_MeTrfase_DNAb"/>
</dbReference>
<name>A0A8B8UMT8_SACPA</name>
<evidence type="ECO:0000256" key="12">
    <source>
        <dbReference type="ARBA" id="ARBA00049348"/>
    </source>
</evidence>
<evidence type="ECO:0000256" key="6">
    <source>
        <dbReference type="ARBA" id="ARBA00022679"/>
    </source>
</evidence>
<reference evidence="15" key="3">
    <citation type="submission" date="2025-07" db="EMBL/GenBank/DDBJ databases">
        <authorList>
            <consortium name="NCBI Genome Project"/>
        </authorList>
    </citation>
    <scope>NUCLEOTIDE SEQUENCE</scope>
    <source>
        <strain evidence="15">CBS432</strain>
    </source>
</reference>
<dbReference type="InterPro" id="IPR014048">
    <property type="entry name" value="MethylDNA_cys_MeTrfase_DNA-bd"/>
</dbReference>
<evidence type="ECO:0000256" key="4">
    <source>
        <dbReference type="ARBA" id="ARBA00015377"/>
    </source>
</evidence>
<reference evidence="15" key="1">
    <citation type="journal article" date="2017" name="Nat. Genet.">
        <title>Contrasting evolutionary genome dynamics between domesticated and wild yeasts.</title>
        <authorList>
            <person name="Yue J.X."/>
            <person name="Li J."/>
            <person name="Aigrain L."/>
            <person name="Hallin J."/>
            <person name="Persson K."/>
            <person name="Oliver K."/>
            <person name="Bergstrom A."/>
            <person name="Coupland P."/>
            <person name="Warringer J."/>
            <person name="Lagomarsino M.C."/>
            <person name="Fischer G."/>
            <person name="Durbin R."/>
            <person name="Liti G."/>
        </authorList>
    </citation>
    <scope>NUCLEOTIDE SEQUENCE</scope>
    <source>
        <strain evidence="15">CBS432</strain>
    </source>
</reference>
<feature type="domain" description="Methylated-DNA-[protein]-cysteine S-methyltransferase DNA binding" evidence="14">
    <location>
        <begin position="100"/>
        <end position="179"/>
    </location>
</feature>
<dbReference type="SUPFAM" id="SSF46767">
    <property type="entry name" value="Methylated DNA-protein cysteine methyltransferase, C-terminal domain"/>
    <property type="match status" value="1"/>
</dbReference>
<proteinExistence type="inferred from homology"/>